<dbReference type="EMBL" id="JAVDSG010000001">
    <property type="protein sequence ID" value="MDR6596111.1"/>
    <property type="molecule type" value="Genomic_DNA"/>
</dbReference>
<organism evidence="2 3">
    <name type="scientific">Saccharothrix longispora</name>
    <dbReference type="NCBI Taxonomy" id="33920"/>
    <lineage>
        <taxon>Bacteria</taxon>
        <taxon>Bacillati</taxon>
        <taxon>Actinomycetota</taxon>
        <taxon>Actinomycetes</taxon>
        <taxon>Pseudonocardiales</taxon>
        <taxon>Pseudonocardiaceae</taxon>
        <taxon>Saccharothrix</taxon>
    </lineage>
</organism>
<evidence type="ECO:0000313" key="2">
    <source>
        <dbReference type="EMBL" id="MDR6596111.1"/>
    </source>
</evidence>
<evidence type="ECO:0000256" key="1">
    <source>
        <dbReference type="SAM" id="MobiDB-lite"/>
    </source>
</evidence>
<dbReference type="Proteomes" id="UP001268819">
    <property type="component" value="Unassembled WGS sequence"/>
</dbReference>
<gene>
    <name evidence="2" type="ORF">J2S66_004495</name>
</gene>
<feature type="compositionally biased region" description="Low complexity" evidence="1">
    <location>
        <begin position="30"/>
        <end position="44"/>
    </location>
</feature>
<sequence length="293" mass="30655">MTTTRSRSASWAMASASWRRLSWSTRLAIGSSAPSSGSDSASDEPGPPVLRPAAISSSSATTLVSWSWAYSSRSSPRPIFSSAASSRSVGVALEAGAEAFERALDVAGPAADRTGHPVLGAQVVEDRAADALHRVRLELQAALGFELLDRVDQAEDAGLDEVRDVDVRGQTGADAARDVLDQRRVVQHQPVAQALLPRLAVGVPERDDPGFHVVGGARLGRRVRRSAGGRGVAVDRLRSVDVVTVRPGRGARLRRGPDVRGGGRGHGCGPRTSPCDVRSGGGFGHGSPSAVRR</sequence>
<keyword evidence="3" id="KW-1185">Reference proteome</keyword>
<protein>
    <submittedName>
        <fullName evidence="2">Nucleotide-binding universal stress UspA family protein</fullName>
    </submittedName>
</protein>
<evidence type="ECO:0000313" key="3">
    <source>
        <dbReference type="Proteomes" id="UP001268819"/>
    </source>
</evidence>
<feature type="compositionally biased region" description="Gly residues" evidence="1">
    <location>
        <begin position="259"/>
        <end position="268"/>
    </location>
</feature>
<accession>A0ABU1PZS5</accession>
<reference evidence="2 3" key="1">
    <citation type="submission" date="2023-07" db="EMBL/GenBank/DDBJ databases">
        <title>Sequencing the genomes of 1000 actinobacteria strains.</title>
        <authorList>
            <person name="Klenk H.-P."/>
        </authorList>
    </citation>
    <scope>NUCLEOTIDE SEQUENCE [LARGE SCALE GENOMIC DNA]</scope>
    <source>
        <strain evidence="2 3">DSM 43749</strain>
    </source>
</reference>
<feature type="region of interest" description="Disordered" evidence="1">
    <location>
        <begin position="30"/>
        <end position="54"/>
    </location>
</feature>
<proteinExistence type="predicted"/>
<feature type="region of interest" description="Disordered" evidence="1">
    <location>
        <begin position="249"/>
        <end position="293"/>
    </location>
</feature>
<name>A0ABU1PZS5_9PSEU</name>
<comment type="caution">
    <text evidence="2">The sequence shown here is derived from an EMBL/GenBank/DDBJ whole genome shotgun (WGS) entry which is preliminary data.</text>
</comment>